<dbReference type="RefSeq" id="WP_010653921.1">
    <property type="nucleotide sequence ID" value="NZ_JAPHOO010000001.1"/>
</dbReference>
<keyword evidence="1" id="KW-1133">Transmembrane helix</keyword>
<organism evidence="2 3">
    <name type="scientific">Fluoribacter dumoffii</name>
    <dbReference type="NCBI Taxonomy" id="463"/>
    <lineage>
        <taxon>Bacteria</taxon>
        <taxon>Pseudomonadati</taxon>
        <taxon>Pseudomonadota</taxon>
        <taxon>Gammaproteobacteria</taxon>
        <taxon>Legionellales</taxon>
        <taxon>Legionellaceae</taxon>
        <taxon>Fluoribacter</taxon>
    </lineage>
</organism>
<keyword evidence="1" id="KW-0812">Transmembrane</keyword>
<dbReference type="AlphaFoldDB" id="A0A377GAY9"/>
<keyword evidence="1" id="KW-0472">Membrane</keyword>
<dbReference type="OrthoDB" id="5653344at2"/>
<name>A0A377GAY9_9GAMM</name>
<accession>A0A377GAY9</accession>
<feature type="transmembrane region" description="Helical" evidence="1">
    <location>
        <begin position="65"/>
        <end position="86"/>
    </location>
</feature>
<reference evidence="2 3" key="1">
    <citation type="submission" date="2018-06" db="EMBL/GenBank/DDBJ databases">
        <authorList>
            <consortium name="Pathogen Informatics"/>
            <person name="Doyle S."/>
        </authorList>
    </citation>
    <scope>NUCLEOTIDE SEQUENCE [LARGE SCALE GENOMIC DNA]</scope>
    <source>
        <strain evidence="2 3">NCTC11370</strain>
    </source>
</reference>
<evidence type="ECO:0000313" key="3">
    <source>
        <dbReference type="Proteomes" id="UP000254554"/>
    </source>
</evidence>
<dbReference type="EMBL" id="UGGT01000001">
    <property type="protein sequence ID" value="STO21651.1"/>
    <property type="molecule type" value="Genomic_DNA"/>
</dbReference>
<evidence type="ECO:0000313" key="2">
    <source>
        <dbReference type="EMBL" id="STO21651.1"/>
    </source>
</evidence>
<sequence>MNLYAAVVENIPVKTEVVQTPSPFFASVFIYVEILSITIGVVLLFVAFYMLRPREEEQRRIQDQFLFYLILGLFLIFFPFVFEYFFS</sequence>
<dbReference type="STRING" id="1094715.GCA_000236165_00705"/>
<protein>
    <submittedName>
        <fullName evidence="2">Uncharacterized protein</fullName>
    </submittedName>
</protein>
<gene>
    <name evidence="2" type="ORF">NCTC11370_01720</name>
</gene>
<proteinExistence type="predicted"/>
<keyword evidence="3" id="KW-1185">Reference proteome</keyword>
<dbReference type="Proteomes" id="UP000254554">
    <property type="component" value="Unassembled WGS sequence"/>
</dbReference>
<evidence type="ECO:0000256" key="1">
    <source>
        <dbReference type="SAM" id="Phobius"/>
    </source>
</evidence>
<dbReference type="GeneID" id="93291720"/>
<feature type="transmembrane region" description="Helical" evidence="1">
    <location>
        <begin position="28"/>
        <end position="51"/>
    </location>
</feature>